<dbReference type="Pfam" id="PF04140">
    <property type="entry name" value="ICMT"/>
    <property type="match status" value="1"/>
</dbReference>
<dbReference type="EC" id="2.1.1.100" evidence="5"/>
<keyword evidence="5" id="KW-0949">S-adenosyl-L-methionine</keyword>
<dbReference type="InterPro" id="IPR007269">
    <property type="entry name" value="ICMT_MeTrfase"/>
</dbReference>
<dbReference type="Gene3D" id="1.20.120.1630">
    <property type="match status" value="1"/>
</dbReference>
<keyword evidence="5" id="KW-0808">Transferase</keyword>
<comment type="subcellular location">
    <subcellularLocation>
        <location evidence="5">Endoplasmic reticulum membrane</location>
        <topology evidence="5">Multi-pass membrane protein</topology>
    </subcellularLocation>
    <subcellularLocation>
        <location evidence="1">Membrane</location>
        <topology evidence="1">Multi-pass membrane protein</topology>
    </subcellularLocation>
</comment>
<comment type="similarity">
    <text evidence="5">Belongs to the class VI-like SAM-binding methyltransferase superfamily. Isoprenylcysteine carboxyl methyltransferase family.</text>
</comment>
<evidence type="ECO:0000256" key="2">
    <source>
        <dbReference type="ARBA" id="ARBA00022692"/>
    </source>
</evidence>
<dbReference type="AlphaFoldDB" id="A0A8I2YCV7"/>
<keyword evidence="8" id="KW-1185">Reference proteome</keyword>
<dbReference type="Proteomes" id="UP000683000">
    <property type="component" value="Unassembled WGS sequence"/>
</dbReference>
<feature type="transmembrane region" description="Helical" evidence="5">
    <location>
        <begin position="111"/>
        <end position="130"/>
    </location>
</feature>
<comment type="caution">
    <text evidence="7">The sequence shown here is derived from an EMBL/GenBank/DDBJ whole genome shotgun (WGS) entry which is preliminary data.</text>
</comment>
<evidence type="ECO:0000256" key="6">
    <source>
        <dbReference type="SAM" id="SignalP"/>
    </source>
</evidence>
<feature type="chain" id="PRO_5034586061" description="Protein-S-isoprenylcysteine O-methyltransferase" evidence="6">
    <location>
        <begin position="16"/>
        <end position="266"/>
    </location>
</feature>
<evidence type="ECO:0000313" key="7">
    <source>
        <dbReference type="EMBL" id="KAG6369587.1"/>
    </source>
</evidence>
<dbReference type="GO" id="GO:0005789">
    <property type="term" value="C:endoplasmic reticulum membrane"/>
    <property type="evidence" value="ECO:0007669"/>
    <property type="project" value="UniProtKB-SubCell"/>
</dbReference>
<evidence type="ECO:0000256" key="4">
    <source>
        <dbReference type="ARBA" id="ARBA00023136"/>
    </source>
</evidence>
<comment type="caution">
    <text evidence="5">Lacks conserved residue(s) required for the propagation of feature annotation.</text>
</comment>
<keyword evidence="4 5" id="KW-0472">Membrane</keyword>
<evidence type="ECO:0000313" key="8">
    <source>
        <dbReference type="Proteomes" id="UP000683000"/>
    </source>
</evidence>
<name>A0A8I2YCV7_9AGAM</name>
<feature type="signal peptide" evidence="6">
    <location>
        <begin position="1"/>
        <end position="15"/>
    </location>
</feature>
<evidence type="ECO:0000256" key="5">
    <source>
        <dbReference type="RuleBase" id="RU362022"/>
    </source>
</evidence>
<keyword evidence="5" id="KW-0489">Methyltransferase</keyword>
<gene>
    <name evidence="7" type="ORF">JVT61DRAFT_14247</name>
</gene>
<evidence type="ECO:0000256" key="3">
    <source>
        <dbReference type="ARBA" id="ARBA00022989"/>
    </source>
</evidence>
<accession>A0A8I2YCV7</accession>
<reference evidence="7" key="1">
    <citation type="submission" date="2021-03" db="EMBL/GenBank/DDBJ databases">
        <title>Evolutionary innovations through gain and loss of genes in the ectomycorrhizal Boletales.</title>
        <authorList>
            <person name="Wu G."/>
            <person name="Miyauchi S."/>
            <person name="Morin E."/>
            <person name="Yang Z.-L."/>
            <person name="Xu J."/>
            <person name="Martin F.M."/>
        </authorList>
    </citation>
    <scope>NUCLEOTIDE SEQUENCE</scope>
    <source>
        <strain evidence="7">BR01</strain>
    </source>
</reference>
<evidence type="ECO:0000256" key="1">
    <source>
        <dbReference type="ARBA" id="ARBA00004141"/>
    </source>
</evidence>
<dbReference type="GO" id="GO:0032259">
    <property type="term" value="P:methylation"/>
    <property type="evidence" value="ECO:0007669"/>
    <property type="project" value="UniProtKB-KW"/>
</dbReference>
<dbReference type="PANTHER" id="PTHR12714:SF9">
    <property type="entry name" value="PROTEIN-S-ISOPRENYLCYSTEINE O-METHYLTRANSFERASE"/>
    <property type="match status" value="1"/>
</dbReference>
<dbReference type="OrthoDB" id="422086at2759"/>
<keyword evidence="6" id="KW-0732">Signal</keyword>
<keyword evidence="5" id="KW-0256">Endoplasmic reticulum</keyword>
<protein>
    <recommendedName>
        <fullName evidence="5">Protein-S-isoprenylcysteine O-methyltransferase</fullName>
        <ecNumber evidence="5">2.1.1.100</ecNumber>
    </recommendedName>
</protein>
<comment type="catalytic activity">
    <reaction evidence="5">
        <text>[protein]-C-terminal S-[(2E,6E)-farnesyl]-L-cysteine + S-adenosyl-L-methionine = [protein]-C-terminal S-[(2E,6E)-farnesyl]-L-cysteine methyl ester + S-adenosyl-L-homocysteine</text>
        <dbReference type="Rhea" id="RHEA:21672"/>
        <dbReference type="Rhea" id="RHEA-COMP:12125"/>
        <dbReference type="Rhea" id="RHEA-COMP:12126"/>
        <dbReference type="ChEBI" id="CHEBI:57856"/>
        <dbReference type="ChEBI" id="CHEBI:59789"/>
        <dbReference type="ChEBI" id="CHEBI:90510"/>
        <dbReference type="ChEBI" id="CHEBI:90511"/>
        <dbReference type="EC" id="2.1.1.100"/>
    </reaction>
</comment>
<proteinExistence type="inferred from homology"/>
<dbReference type="PANTHER" id="PTHR12714">
    <property type="entry name" value="PROTEIN-S ISOPRENYLCYSTEINE O-METHYLTRANSFERASE"/>
    <property type="match status" value="1"/>
</dbReference>
<keyword evidence="2 5" id="KW-0812">Transmembrane</keyword>
<sequence length="266" mass="28358">MSLVRVPLTLAAALAFHVSMSPPSTPHTDIPEDKRTACVTARIITTILTKGLFWTSALTDMLVVLTPHLPTSLPPVPPISIPPTETLLAWIKHPTLWSPGLALALKLPTPLALPLVTIAGTALALTGAYLRSASYHALGRFYACPNQGEGPCVPRLARSGRGHAHALITTGPYAYVRHPGYAGLVLCTAGLVILHLDAVKTGGGEGISRVGVSVGTRTVALVCTMLGTVGAIRRIRDEERSLKARFKGEWEAWAQRVPYKFVPGVY</sequence>
<keyword evidence="3 5" id="KW-1133">Transmembrane helix</keyword>
<organism evidence="7 8">
    <name type="scientific">Boletus reticuloceps</name>
    <dbReference type="NCBI Taxonomy" id="495285"/>
    <lineage>
        <taxon>Eukaryota</taxon>
        <taxon>Fungi</taxon>
        <taxon>Dikarya</taxon>
        <taxon>Basidiomycota</taxon>
        <taxon>Agaricomycotina</taxon>
        <taxon>Agaricomycetes</taxon>
        <taxon>Agaricomycetidae</taxon>
        <taxon>Boletales</taxon>
        <taxon>Boletineae</taxon>
        <taxon>Boletaceae</taxon>
        <taxon>Boletoideae</taxon>
        <taxon>Boletus</taxon>
    </lineage>
</organism>
<dbReference type="GO" id="GO:0004671">
    <property type="term" value="F:protein C-terminal S-isoprenylcysteine carboxyl O-methyltransferase activity"/>
    <property type="evidence" value="ECO:0007669"/>
    <property type="project" value="UniProtKB-EC"/>
</dbReference>
<dbReference type="EMBL" id="JAGFBS010000074">
    <property type="protein sequence ID" value="KAG6369587.1"/>
    <property type="molecule type" value="Genomic_DNA"/>
</dbReference>